<organism evidence="2 3">
    <name type="scientific">Guyanagaster necrorhizus</name>
    <dbReference type="NCBI Taxonomy" id="856835"/>
    <lineage>
        <taxon>Eukaryota</taxon>
        <taxon>Fungi</taxon>
        <taxon>Dikarya</taxon>
        <taxon>Basidiomycota</taxon>
        <taxon>Agaricomycotina</taxon>
        <taxon>Agaricomycetes</taxon>
        <taxon>Agaricomycetidae</taxon>
        <taxon>Agaricales</taxon>
        <taxon>Marasmiineae</taxon>
        <taxon>Physalacriaceae</taxon>
        <taxon>Guyanagaster</taxon>
    </lineage>
</organism>
<dbReference type="OrthoDB" id="19928at2759"/>
<dbReference type="AlphaFoldDB" id="A0A9P7VV21"/>
<feature type="region of interest" description="Disordered" evidence="1">
    <location>
        <begin position="47"/>
        <end position="94"/>
    </location>
</feature>
<accession>A0A9P7VV21</accession>
<name>A0A9P7VV21_9AGAR</name>
<evidence type="ECO:0000313" key="2">
    <source>
        <dbReference type="EMBL" id="KAG7447459.1"/>
    </source>
</evidence>
<gene>
    <name evidence="2" type="ORF">BT62DRAFT_930471</name>
</gene>
<dbReference type="RefSeq" id="XP_043040959.1">
    <property type="nucleotide sequence ID" value="XM_043185935.1"/>
</dbReference>
<dbReference type="EMBL" id="MU250531">
    <property type="protein sequence ID" value="KAG7447459.1"/>
    <property type="molecule type" value="Genomic_DNA"/>
</dbReference>
<proteinExistence type="predicted"/>
<protein>
    <submittedName>
        <fullName evidence="2">Uncharacterized protein</fullName>
    </submittedName>
</protein>
<comment type="caution">
    <text evidence="2">The sequence shown here is derived from an EMBL/GenBank/DDBJ whole genome shotgun (WGS) entry which is preliminary data.</text>
</comment>
<feature type="compositionally biased region" description="Low complexity" evidence="1">
    <location>
        <begin position="62"/>
        <end position="88"/>
    </location>
</feature>
<feature type="region of interest" description="Disordered" evidence="1">
    <location>
        <begin position="124"/>
        <end position="155"/>
    </location>
</feature>
<dbReference type="GeneID" id="66108232"/>
<reference evidence="2" key="1">
    <citation type="submission" date="2020-11" db="EMBL/GenBank/DDBJ databases">
        <title>Adaptations for nitrogen fixation in a non-lichenized fungal sporocarp promotes dispersal by wood-feeding termites.</title>
        <authorList>
            <consortium name="DOE Joint Genome Institute"/>
            <person name="Koch R.A."/>
            <person name="Yoon G."/>
            <person name="Arayal U."/>
            <person name="Lail K."/>
            <person name="Amirebrahimi M."/>
            <person name="Labutti K."/>
            <person name="Lipzen A."/>
            <person name="Riley R."/>
            <person name="Barry K."/>
            <person name="Henrissat B."/>
            <person name="Grigoriev I.V."/>
            <person name="Herr J.R."/>
            <person name="Aime M.C."/>
        </authorList>
    </citation>
    <scope>NUCLEOTIDE SEQUENCE</scope>
    <source>
        <strain evidence="2">MCA 3950</strain>
    </source>
</reference>
<feature type="compositionally biased region" description="Acidic residues" evidence="1">
    <location>
        <begin position="51"/>
        <end position="61"/>
    </location>
</feature>
<dbReference type="Proteomes" id="UP000812287">
    <property type="component" value="Unassembled WGS sequence"/>
</dbReference>
<evidence type="ECO:0000256" key="1">
    <source>
        <dbReference type="SAM" id="MobiDB-lite"/>
    </source>
</evidence>
<keyword evidence="3" id="KW-1185">Reference proteome</keyword>
<sequence>MITLWQADDDLCLTNMPSIARQRPLAKPRPNVRAHLPIRVPTLPDLNLSETDADMSCDSDAESTASSSCFSSASSESMTSVSSRGSSKLRSKPYLPRQAQAPVIEIKRVVTTYLYNGGSTSVATGGVMLGPQATTKKSSPRVLLGPDDDNWRRRV</sequence>
<evidence type="ECO:0000313" key="3">
    <source>
        <dbReference type="Proteomes" id="UP000812287"/>
    </source>
</evidence>